<evidence type="ECO:0000313" key="1">
    <source>
        <dbReference type="EMBL" id="KKK66601.1"/>
    </source>
</evidence>
<sequence length="284" mass="33169">IDRWKRGVLPPMPAFPAVAIMPERVDFEYSHSGGKYTARWAINVEFFAKQRTPEEAMEQVRYYSEVTKSIFEEFFQWEGLAIDSEIVPREYEELIPFQGQYLQMGAVPIEIVTYEEQPANREVLTEFRWTDSTDLIQVIYDRLTRQKNESQMTLKQVKQFYRAHIPPVPDYPAVTLTEPIIDHERTYTALDSNSRLFEISVLTHLLDQEQNLDLNLDLTEVLIDILQAYYAWGGRCINSPVLGVQFFRESNELGKVYRSTISYQCQSLEEIGMPSANQAFRRRA</sequence>
<name>A0A0F9A346_9ZZZZ</name>
<organism evidence="1">
    <name type="scientific">marine sediment metagenome</name>
    <dbReference type="NCBI Taxonomy" id="412755"/>
    <lineage>
        <taxon>unclassified sequences</taxon>
        <taxon>metagenomes</taxon>
        <taxon>ecological metagenomes</taxon>
    </lineage>
</organism>
<dbReference type="AlphaFoldDB" id="A0A0F9A346"/>
<protein>
    <submittedName>
        <fullName evidence="1">Uncharacterized protein</fullName>
    </submittedName>
</protein>
<accession>A0A0F9A346</accession>
<feature type="non-terminal residue" evidence="1">
    <location>
        <position position="1"/>
    </location>
</feature>
<dbReference type="EMBL" id="LAZR01060004">
    <property type="protein sequence ID" value="KKK66601.1"/>
    <property type="molecule type" value="Genomic_DNA"/>
</dbReference>
<comment type="caution">
    <text evidence="1">The sequence shown here is derived from an EMBL/GenBank/DDBJ whole genome shotgun (WGS) entry which is preliminary data.</text>
</comment>
<proteinExistence type="predicted"/>
<reference evidence="1" key="1">
    <citation type="journal article" date="2015" name="Nature">
        <title>Complex archaea that bridge the gap between prokaryotes and eukaryotes.</title>
        <authorList>
            <person name="Spang A."/>
            <person name="Saw J.H."/>
            <person name="Jorgensen S.L."/>
            <person name="Zaremba-Niedzwiedzka K."/>
            <person name="Martijn J."/>
            <person name="Lind A.E."/>
            <person name="van Eijk R."/>
            <person name="Schleper C."/>
            <person name="Guy L."/>
            <person name="Ettema T.J."/>
        </authorList>
    </citation>
    <scope>NUCLEOTIDE SEQUENCE</scope>
</reference>
<gene>
    <name evidence="1" type="ORF">LCGC14_2962470</name>
</gene>